<keyword evidence="2" id="KW-1185">Reference proteome</keyword>
<dbReference type="InterPro" id="IPR025365">
    <property type="entry name" value="DUF4269"/>
</dbReference>
<protein>
    <submittedName>
        <fullName evidence="1">DUF4269 domain-containing protein</fullName>
    </submittedName>
</protein>
<dbReference type="RefSeq" id="WP_213353216.1">
    <property type="nucleotide sequence ID" value="NZ_JAHBGB010000033.1"/>
</dbReference>
<dbReference type="EMBL" id="JBHUHD010000001">
    <property type="protein sequence ID" value="MFD2140108.1"/>
    <property type="molecule type" value="Genomic_DNA"/>
</dbReference>
<proteinExistence type="predicted"/>
<reference evidence="2" key="1">
    <citation type="journal article" date="2019" name="Int. J. Syst. Evol. Microbiol.">
        <title>The Global Catalogue of Microorganisms (GCM) 10K type strain sequencing project: providing services to taxonomists for standard genome sequencing and annotation.</title>
        <authorList>
            <consortium name="The Broad Institute Genomics Platform"/>
            <consortium name="The Broad Institute Genome Sequencing Center for Infectious Disease"/>
            <person name="Wu L."/>
            <person name="Ma J."/>
        </authorList>
    </citation>
    <scope>NUCLEOTIDE SEQUENCE [LARGE SCALE GENOMIC DNA]</scope>
    <source>
        <strain evidence="2">CCM 7435</strain>
    </source>
</reference>
<gene>
    <name evidence="1" type="ORF">ACFSNC_06840</name>
</gene>
<dbReference type="Proteomes" id="UP001597299">
    <property type="component" value="Unassembled WGS sequence"/>
</dbReference>
<evidence type="ECO:0000313" key="1">
    <source>
        <dbReference type="EMBL" id="MFD2140108.1"/>
    </source>
</evidence>
<name>A0ABW4YV12_9HYPH</name>
<evidence type="ECO:0000313" key="2">
    <source>
        <dbReference type="Proteomes" id="UP001597299"/>
    </source>
</evidence>
<dbReference type="Pfam" id="PF14091">
    <property type="entry name" value="DUF4269"/>
    <property type="match status" value="1"/>
</dbReference>
<accession>A0ABW4YV12</accession>
<organism evidence="1 2">
    <name type="scientific">Ancylobacter oerskovii</name>
    <dbReference type="NCBI Taxonomy" id="459519"/>
    <lineage>
        <taxon>Bacteria</taxon>
        <taxon>Pseudomonadati</taxon>
        <taxon>Pseudomonadota</taxon>
        <taxon>Alphaproteobacteria</taxon>
        <taxon>Hyphomicrobiales</taxon>
        <taxon>Xanthobacteraceae</taxon>
        <taxon>Ancylobacter</taxon>
    </lineage>
</organism>
<sequence>MGTSSKPGARSALAVTGLMHRLAVFDPRVVGTPPLGLDLAGSDIDIACHAPEPDARVMWDHFRGEQHFSLRRWRGAGRPVVASFTCAGWPLGIFAAPQLVAGQAGWRHFHLERRLPTPGGGLRAAVMAHRQQVGAPGPSRWGSLPIYRLPLPVGERVGVRGLPGFPMLSPA</sequence>
<comment type="caution">
    <text evidence="1">The sequence shown here is derived from an EMBL/GenBank/DDBJ whole genome shotgun (WGS) entry which is preliminary data.</text>
</comment>